<comment type="caution">
    <text evidence="5">The sequence shown here is derived from an EMBL/GenBank/DDBJ whole genome shotgun (WGS) entry which is preliminary data.</text>
</comment>
<dbReference type="Pfam" id="PF00005">
    <property type="entry name" value="ABC_tran"/>
    <property type="match status" value="1"/>
</dbReference>
<evidence type="ECO:0000256" key="1">
    <source>
        <dbReference type="ARBA" id="ARBA00022448"/>
    </source>
</evidence>
<sequence length="297" mass="32306">MEKVLELIKVDKRFGQYAALTNITWSLKQGECAAIVGGNGAGKSTLLHILAGLIRPSGGSRIAHIDPLRIGYVPERFPATRFRPTEYLRHVAAIQGLAKSEAARRIDAMMAVFQLPDTSMMRSSKGMLQKVNLMQALLRQPDLLLLDEPLSGLDEASQAEMVGLLNETKRLGTAIVMSVHEPLLISSVADRLTRLSRGRIVHEGPPEIRISREEDEMRLEFANVAAHLLSELEEASGFLRWETKGKTGAVIVRASIADDVMLHILQSGGSILGVQRLHERSGAAGVPAQSARKGALA</sequence>
<dbReference type="SMART" id="SM00382">
    <property type="entry name" value="AAA"/>
    <property type="match status" value="1"/>
</dbReference>
<dbReference type="InterPro" id="IPR003593">
    <property type="entry name" value="AAA+_ATPase"/>
</dbReference>
<dbReference type="PANTHER" id="PTHR42939">
    <property type="entry name" value="ABC TRANSPORTER ATP-BINDING PROTEIN ALBC-RELATED"/>
    <property type="match status" value="1"/>
</dbReference>
<evidence type="ECO:0000313" key="5">
    <source>
        <dbReference type="EMBL" id="MUG66666.1"/>
    </source>
</evidence>
<feature type="domain" description="ABC transporter" evidence="4">
    <location>
        <begin position="5"/>
        <end position="222"/>
    </location>
</feature>
<dbReference type="InterPro" id="IPR051782">
    <property type="entry name" value="ABC_Transporter_VariousFunc"/>
</dbReference>
<organism evidence="5 6">
    <name type="scientific">Paenibacillus campinasensis</name>
    <dbReference type="NCBI Taxonomy" id="66347"/>
    <lineage>
        <taxon>Bacteria</taxon>
        <taxon>Bacillati</taxon>
        <taxon>Bacillota</taxon>
        <taxon>Bacilli</taxon>
        <taxon>Bacillales</taxon>
        <taxon>Paenibacillaceae</taxon>
        <taxon>Paenibacillus</taxon>
    </lineage>
</organism>
<dbReference type="InterPro" id="IPR027417">
    <property type="entry name" value="P-loop_NTPase"/>
</dbReference>
<keyword evidence="2" id="KW-0547">Nucleotide-binding</keyword>
<dbReference type="GO" id="GO:0005524">
    <property type="term" value="F:ATP binding"/>
    <property type="evidence" value="ECO:0007669"/>
    <property type="project" value="UniProtKB-KW"/>
</dbReference>
<dbReference type="PROSITE" id="PS50893">
    <property type="entry name" value="ABC_TRANSPORTER_2"/>
    <property type="match status" value="1"/>
</dbReference>
<evidence type="ECO:0000313" key="6">
    <source>
        <dbReference type="Proteomes" id="UP000435177"/>
    </source>
</evidence>
<protein>
    <submittedName>
        <fullName evidence="5">ATP-binding cassette domain-containing protein</fullName>
    </submittedName>
</protein>
<evidence type="ECO:0000259" key="4">
    <source>
        <dbReference type="PROSITE" id="PS50893"/>
    </source>
</evidence>
<proteinExistence type="predicted"/>
<keyword evidence="3 5" id="KW-0067">ATP-binding</keyword>
<reference evidence="5 6" key="1">
    <citation type="submission" date="2019-11" db="EMBL/GenBank/DDBJ databases">
        <title>Draft genome sequences of five Paenibacillus species of dairy origin.</title>
        <authorList>
            <person name="Olajide A.M."/>
            <person name="Chen S."/>
            <person name="Lapointe G."/>
        </authorList>
    </citation>
    <scope>NUCLEOTIDE SEQUENCE [LARGE SCALE GENOMIC DNA]</scope>
    <source>
        <strain evidence="5 6">3CS1</strain>
    </source>
</reference>
<gene>
    <name evidence="5" type="ORF">GNP94_11705</name>
</gene>
<dbReference type="PANTHER" id="PTHR42939:SF1">
    <property type="entry name" value="ABC TRANSPORTER ATP-BINDING PROTEIN ALBC-RELATED"/>
    <property type="match status" value="1"/>
</dbReference>
<dbReference type="EMBL" id="WOAA01000008">
    <property type="protein sequence ID" value="MUG66666.1"/>
    <property type="molecule type" value="Genomic_DNA"/>
</dbReference>
<dbReference type="InterPro" id="IPR003439">
    <property type="entry name" value="ABC_transporter-like_ATP-bd"/>
</dbReference>
<dbReference type="Gene3D" id="3.40.50.300">
    <property type="entry name" value="P-loop containing nucleotide triphosphate hydrolases"/>
    <property type="match status" value="1"/>
</dbReference>
<dbReference type="RefSeq" id="WP_155618107.1">
    <property type="nucleotide sequence ID" value="NZ_WOAA01000008.1"/>
</dbReference>
<dbReference type="Proteomes" id="UP000435177">
    <property type="component" value="Unassembled WGS sequence"/>
</dbReference>
<evidence type="ECO:0000256" key="2">
    <source>
        <dbReference type="ARBA" id="ARBA00022741"/>
    </source>
</evidence>
<dbReference type="SUPFAM" id="SSF52540">
    <property type="entry name" value="P-loop containing nucleoside triphosphate hydrolases"/>
    <property type="match status" value="1"/>
</dbReference>
<keyword evidence="1" id="KW-0813">Transport</keyword>
<evidence type="ECO:0000256" key="3">
    <source>
        <dbReference type="ARBA" id="ARBA00022840"/>
    </source>
</evidence>
<accession>A0ABW9T671</accession>
<keyword evidence="6" id="KW-1185">Reference proteome</keyword>
<name>A0ABW9T671_9BACL</name>